<evidence type="ECO:0000313" key="9">
    <source>
        <dbReference type="Proteomes" id="UP000324705"/>
    </source>
</evidence>
<keyword evidence="3" id="KW-0949">S-adenosyl-L-methionine</keyword>
<keyword evidence="1" id="KW-0489">Methyltransferase</keyword>
<evidence type="ECO:0000256" key="1">
    <source>
        <dbReference type="ARBA" id="ARBA00022603"/>
    </source>
</evidence>
<organism evidence="8 9">
    <name type="scientific">Triticum turgidum subsp. durum</name>
    <name type="common">Durum wheat</name>
    <name type="synonym">Triticum durum</name>
    <dbReference type="NCBI Taxonomy" id="4567"/>
    <lineage>
        <taxon>Eukaryota</taxon>
        <taxon>Viridiplantae</taxon>
        <taxon>Streptophyta</taxon>
        <taxon>Embryophyta</taxon>
        <taxon>Tracheophyta</taxon>
        <taxon>Spermatophyta</taxon>
        <taxon>Magnoliopsida</taxon>
        <taxon>Liliopsida</taxon>
        <taxon>Poales</taxon>
        <taxon>Poaceae</taxon>
        <taxon>BOP clade</taxon>
        <taxon>Pooideae</taxon>
        <taxon>Triticodae</taxon>
        <taxon>Triticeae</taxon>
        <taxon>Triticinae</taxon>
        <taxon>Triticum</taxon>
    </lineage>
</organism>
<feature type="active site" description="Proton acceptor" evidence="5">
    <location>
        <position position="300"/>
    </location>
</feature>
<accession>A0A9R0QFC3</accession>
<dbReference type="SUPFAM" id="SSF53335">
    <property type="entry name" value="S-adenosyl-L-methionine-dependent methyltransferases"/>
    <property type="match status" value="1"/>
</dbReference>
<dbReference type="PROSITE" id="PS51683">
    <property type="entry name" value="SAM_OMT_II"/>
    <property type="match status" value="1"/>
</dbReference>
<dbReference type="EMBL" id="LT934111">
    <property type="protein sequence ID" value="VAH10438.1"/>
    <property type="molecule type" value="Genomic_DNA"/>
</dbReference>
<dbReference type="GO" id="GO:0032259">
    <property type="term" value="P:methylation"/>
    <property type="evidence" value="ECO:0007669"/>
    <property type="project" value="UniProtKB-KW"/>
</dbReference>
<evidence type="ECO:0008006" key="10">
    <source>
        <dbReference type="Google" id="ProtNLM"/>
    </source>
</evidence>
<feature type="domain" description="O-methyltransferase C-terminal" evidence="6">
    <location>
        <begin position="171"/>
        <end position="376"/>
    </location>
</feature>
<dbReference type="GO" id="GO:0046983">
    <property type="term" value="F:protein dimerization activity"/>
    <property type="evidence" value="ECO:0007669"/>
    <property type="project" value="InterPro"/>
</dbReference>
<sequence length="394" mass="43701">MEHVPAIFLFSYISRCVHSSLQPQLTHLARSLIPKLEEAMGSTVTSDEEACMYALQLATSSILPMTLKNAIELGMLETLVSAGGKALSPSEVAAQLPCKANPDAPAMVDRMLRLLATHKVVSCEWEKGEDGLLVRRYSPAPVCKWLTANEDGVSMAPMLLMVQDKVLMDCWYHLKDVMVDGGLPFNKAHGTSLFEYQGKDAHFNSVFNKNMKDHTTIIIKKLLEFYRGFDGVNTIVDVGGGVSTMIHAITSTYPCIRGITFDLPHVISEVLPSPHVQHIGGDMFKKVPPGDTILMKWILHDWNDEHCMILLRNCYDALPAQGKVVVVECILPVTSEAKLAEQVVLNVDMIMLTHSHSGKERYLNEFEQLAMGAGFKCVKTTYIYAGSWAIEFTK</sequence>
<evidence type="ECO:0000259" key="6">
    <source>
        <dbReference type="Pfam" id="PF00891"/>
    </source>
</evidence>
<keyword evidence="9" id="KW-1185">Reference proteome</keyword>
<dbReference type="FunFam" id="1.10.10.10:FF:000473">
    <property type="entry name" value="Caffeic acid O-methyltransferase"/>
    <property type="match status" value="1"/>
</dbReference>
<dbReference type="Pfam" id="PF00891">
    <property type="entry name" value="Methyltransf_2"/>
    <property type="match status" value="1"/>
</dbReference>
<dbReference type="InterPro" id="IPR012967">
    <property type="entry name" value="COMT_dimerisation"/>
</dbReference>
<dbReference type="InterPro" id="IPR036390">
    <property type="entry name" value="WH_DNA-bd_sf"/>
</dbReference>
<dbReference type="AlphaFoldDB" id="A0A9R0QFC3"/>
<proteinExistence type="predicted"/>
<evidence type="ECO:0000256" key="2">
    <source>
        <dbReference type="ARBA" id="ARBA00022679"/>
    </source>
</evidence>
<evidence type="ECO:0000256" key="3">
    <source>
        <dbReference type="ARBA" id="ARBA00022691"/>
    </source>
</evidence>
<feature type="domain" description="O-methyltransferase dimerisation" evidence="7">
    <location>
        <begin position="55"/>
        <end position="148"/>
    </location>
</feature>
<dbReference type="GO" id="GO:0009813">
    <property type="term" value="P:flavonoid biosynthetic process"/>
    <property type="evidence" value="ECO:0007669"/>
    <property type="project" value="UniProtKB-KW"/>
</dbReference>
<dbReference type="Gramene" id="TRITD1Av1G209410.3">
    <property type="protein sequence ID" value="TRITD1Av1G209410.3"/>
    <property type="gene ID" value="TRITD1Av1G209410"/>
</dbReference>
<dbReference type="Proteomes" id="UP000324705">
    <property type="component" value="Chromosome 1A"/>
</dbReference>
<dbReference type="FunFam" id="3.40.50.150:FF:000061">
    <property type="entry name" value="Caffeic acid O-methyltransferase"/>
    <property type="match status" value="1"/>
</dbReference>
<evidence type="ECO:0000256" key="5">
    <source>
        <dbReference type="PIRSR" id="PIRSR005739-1"/>
    </source>
</evidence>
<evidence type="ECO:0000259" key="7">
    <source>
        <dbReference type="Pfam" id="PF08100"/>
    </source>
</evidence>
<gene>
    <name evidence="8" type="ORF">TRITD_1Av1G209410</name>
</gene>
<dbReference type="InterPro" id="IPR016461">
    <property type="entry name" value="COMT-like"/>
</dbReference>
<keyword evidence="2" id="KW-0808">Transferase</keyword>
<dbReference type="InterPro" id="IPR029063">
    <property type="entry name" value="SAM-dependent_MTases_sf"/>
</dbReference>
<dbReference type="GO" id="GO:0008171">
    <property type="term" value="F:O-methyltransferase activity"/>
    <property type="evidence" value="ECO:0007669"/>
    <property type="project" value="InterPro"/>
</dbReference>
<dbReference type="PIRSF" id="PIRSF005739">
    <property type="entry name" value="O-mtase"/>
    <property type="match status" value="1"/>
</dbReference>
<dbReference type="SUPFAM" id="SSF46785">
    <property type="entry name" value="Winged helix' DNA-binding domain"/>
    <property type="match status" value="1"/>
</dbReference>
<dbReference type="InterPro" id="IPR001077">
    <property type="entry name" value="COMT_C"/>
</dbReference>
<keyword evidence="4" id="KW-0284">Flavonoid biosynthesis</keyword>
<evidence type="ECO:0000313" key="8">
    <source>
        <dbReference type="EMBL" id="VAH10438.1"/>
    </source>
</evidence>
<dbReference type="InterPro" id="IPR036388">
    <property type="entry name" value="WH-like_DNA-bd_sf"/>
</dbReference>
<protein>
    <recommendedName>
        <fullName evidence="10">Caffeic acid 3-O-methyltransferase</fullName>
    </recommendedName>
</protein>
<dbReference type="PANTHER" id="PTHR11746">
    <property type="entry name" value="O-METHYLTRANSFERASE"/>
    <property type="match status" value="1"/>
</dbReference>
<dbReference type="Gene3D" id="3.40.50.150">
    <property type="entry name" value="Vaccinia Virus protein VP39"/>
    <property type="match status" value="1"/>
</dbReference>
<dbReference type="Pfam" id="PF08100">
    <property type="entry name" value="Dimerisation"/>
    <property type="match status" value="1"/>
</dbReference>
<name>A0A9R0QFC3_TRITD</name>
<reference evidence="8 9" key="1">
    <citation type="submission" date="2017-09" db="EMBL/GenBank/DDBJ databases">
        <authorList>
            <consortium name="International Durum Wheat Genome Sequencing Consortium (IDWGSC)"/>
            <person name="Milanesi L."/>
        </authorList>
    </citation>
    <scope>NUCLEOTIDE SEQUENCE [LARGE SCALE GENOMIC DNA]</scope>
    <source>
        <strain evidence="9">cv. Svevo</strain>
    </source>
</reference>
<evidence type="ECO:0000256" key="4">
    <source>
        <dbReference type="ARBA" id="ARBA00023241"/>
    </source>
</evidence>
<dbReference type="Gene3D" id="1.10.10.10">
    <property type="entry name" value="Winged helix-like DNA-binding domain superfamily/Winged helix DNA-binding domain"/>
    <property type="match status" value="1"/>
</dbReference>